<dbReference type="InterPro" id="IPR013656">
    <property type="entry name" value="PAS_4"/>
</dbReference>
<evidence type="ECO:0000313" key="5">
    <source>
        <dbReference type="EMBL" id="MFC5480776.1"/>
    </source>
</evidence>
<dbReference type="InterPro" id="IPR035965">
    <property type="entry name" value="PAS-like_dom_sf"/>
</dbReference>
<feature type="transmembrane region" description="Helical" evidence="1">
    <location>
        <begin position="287"/>
        <end position="310"/>
    </location>
</feature>
<comment type="caution">
    <text evidence="5">The sequence shown here is derived from an EMBL/GenBank/DDBJ whole genome shotgun (WGS) entry which is preliminary data.</text>
</comment>
<keyword evidence="1" id="KW-0472">Membrane</keyword>
<keyword evidence="6" id="KW-1185">Reference proteome</keyword>
<dbReference type="EMBL" id="JBHSMR010000014">
    <property type="protein sequence ID" value="MFC5480776.1"/>
    <property type="molecule type" value="Genomic_DNA"/>
</dbReference>
<dbReference type="Proteomes" id="UP001596101">
    <property type="component" value="Unassembled WGS sequence"/>
</dbReference>
<dbReference type="InterPro" id="IPR035919">
    <property type="entry name" value="EAL_sf"/>
</dbReference>
<dbReference type="InterPro" id="IPR054327">
    <property type="entry name" value="His-kinase-like_sensor"/>
</dbReference>
<dbReference type="InterPro" id="IPR000160">
    <property type="entry name" value="GGDEF_dom"/>
</dbReference>
<dbReference type="Pfam" id="PF22588">
    <property type="entry name" value="dCache_1_like"/>
    <property type="match status" value="1"/>
</dbReference>
<dbReference type="PANTHER" id="PTHR44757:SF2">
    <property type="entry name" value="BIOFILM ARCHITECTURE MAINTENANCE PROTEIN MBAA"/>
    <property type="match status" value="1"/>
</dbReference>
<dbReference type="CDD" id="cd18773">
    <property type="entry name" value="PDC1_HK_sensor"/>
    <property type="match status" value="1"/>
</dbReference>
<protein>
    <submittedName>
        <fullName evidence="5">EAL domain-containing protein</fullName>
    </submittedName>
</protein>
<accession>A0ABW0MT55</accession>
<dbReference type="SMART" id="SM00091">
    <property type="entry name" value="PAS"/>
    <property type="match status" value="1"/>
</dbReference>
<evidence type="ECO:0000259" key="3">
    <source>
        <dbReference type="PROSITE" id="PS50883"/>
    </source>
</evidence>
<dbReference type="CDD" id="cd01949">
    <property type="entry name" value="GGDEF"/>
    <property type="match status" value="1"/>
</dbReference>
<dbReference type="SMART" id="SM00052">
    <property type="entry name" value="EAL"/>
    <property type="match status" value="1"/>
</dbReference>
<feature type="transmembrane region" description="Helical" evidence="1">
    <location>
        <begin position="24"/>
        <end position="45"/>
    </location>
</feature>
<dbReference type="PANTHER" id="PTHR44757">
    <property type="entry name" value="DIGUANYLATE CYCLASE DGCP"/>
    <property type="match status" value="1"/>
</dbReference>
<feature type="domain" description="PAS" evidence="2">
    <location>
        <begin position="336"/>
        <end position="406"/>
    </location>
</feature>
<dbReference type="NCBIfam" id="TIGR00254">
    <property type="entry name" value="GGDEF"/>
    <property type="match status" value="1"/>
</dbReference>
<keyword evidence="1" id="KW-1133">Transmembrane helix</keyword>
<dbReference type="PROSITE" id="PS50883">
    <property type="entry name" value="EAL"/>
    <property type="match status" value="1"/>
</dbReference>
<dbReference type="Pfam" id="PF00563">
    <property type="entry name" value="EAL"/>
    <property type="match status" value="1"/>
</dbReference>
<dbReference type="NCBIfam" id="TIGR00229">
    <property type="entry name" value="sensory_box"/>
    <property type="match status" value="1"/>
</dbReference>
<reference evidence="6" key="1">
    <citation type="journal article" date="2019" name="Int. J. Syst. Evol. Microbiol.">
        <title>The Global Catalogue of Microorganisms (GCM) 10K type strain sequencing project: providing services to taxonomists for standard genome sequencing and annotation.</title>
        <authorList>
            <consortium name="The Broad Institute Genomics Platform"/>
            <consortium name="The Broad Institute Genome Sequencing Center for Infectious Disease"/>
            <person name="Wu L."/>
            <person name="Ma J."/>
        </authorList>
    </citation>
    <scope>NUCLEOTIDE SEQUENCE [LARGE SCALE GENOMIC DNA]</scope>
    <source>
        <strain evidence="6">CCUG 43111</strain>
    </source>
</reference>
<dbReference type="Pfam" id="PF08448">
    <property type="entry name" value="PAS_4"/>
    <property type="match status" value="1"/>
</dbReference>
<dbReference type="SUPFAM" id="SSF55785">
    <property type="entry name" value="PYP-like sensor domain (PAS domain)"/>
    <property type="match status" value="1"/>
</dbReference>
<evidence type="ECO:0000259" key="4">
    <source>
        <dbReference type="PROSITE" id="PS50887"/>
    </source>
</evidence>
<dbReference type="CDD" id="cd01948">
    <property type="entry name" value="EAL"/>
    <property type="match status" value="1"/>
</dbReference>
<organism evidence="5 6">
    <name type="scientific">Massilia suwonensis</name>
    <dbReference type="NCBI Taxonomy" id="648895"/>
    <lineage>
        <taxon>Bacteria</taxon>
        <taxon>Pseudomonadati</taxon>
        <taxon>Pseudomonadota</taxon>
        <taxon>Betaproteobacteria</taxon>
        <taxon>Burkholderiales</taxon>
        <taxon>Oxalobacteraceae</taxon>
        <taxon>Telluria group</taxon>
        <taxon>Massilia</taxon>
    </lineage>
</organism>
<evidence type="ECO:0000259" key="2">
    <source>
        <dbReference type="PROSITE" id="PS50112"/>
    </source>
</evidence>
<evidence type="ECO:0000313" key="6">
    <source>
        <dbReference type="Proteomes" id="UP001596101"/>
    </source>
</evidence>
<dbReference type="SUPFAM" id="SSF141868">
    <property type="entry name" value="EAL domain-like"/>
    <property type="match status" value="1"/>
</dbReference>
<proteinExistence type="predicted"/>
<keyword evidence="1" id="KW-0812">Transmembrane</keyword>
<sequence>MSERPPSPLPAAPPSPGLYSPLRLGSLAALLILTLVLGTAAMLHVSYRDTMRQQQTTLRNLAIAFAAQSQVVVQAVDQALRQVGRSYRPAPDGQPQRLAYFDEGGPAREYLLGLHVFGLDGRLLASGAPPGAARPAPAAPTGALVRGDTLRIGISAVDRTTGRGIIEVVRPLRDAAGRRIGSVLAEVDSEQFERIYSLVELGEGGSVTLLHRDGTMLVRGPSLPMNIGRSFFHTPLFQQHLPASPRGAFETISPVDGLARLYGYDAVGNYPLVIITGMNKSVALAPWYGRLWTAVSLLTLVCLALAFLAWRVARDTRRQQALIVRLEASEAQAGRSAGYLAAILNAVRTPIWVLDGARRLVVWNEAFTRFVGRTPAELGGRLEAEVLDPAGAAERERRYALVLGTGRTDEALATLADGAGDARSVIQQTSQLLDASGQVQLVSLLTDITERERAEAHLAYLANFDAPTGLPNRNHFRHLLGAELADAAAKGTGLGTLVVSLARLHEISDLLGHEAGEAALREIGVLFQSQLPRAAGVARIKSNEFALAVHAHHGRGELEEFAQALHRRLSSPFSVNGREFFLGPRVGVSLFPEDGQSADELFRRAESARNRSGADGETIHFYSESVQADLDERLTVEAQLRRALERGELRMVYQPKVALESGRIVGFEALLRWNSAELGEVSPVRFIPLAERTGLIVPIGAWVLQETCRQLARWNAGGAGLKVAVNLSPRQFDQKDLVPMMQRCILETGVDPRCLEFEITETALMRREGEVDDLLHAIRALGVELSIDDFGTGYSSLAALKRFPVQRLKIDRAFIRDLGRDEDSAAIVRSILNLARNLKMSVVAEGVETAEQLAILRALACDDYQGFLFSRPVEAGQVPALVERNRAVAAPAT</sequence>
<dbReference type="InterPro" id="IPR029787">
    <property type="entry name" value="Nucleotide_cyclase"/>
</dbReference>
<name>A0ABW0MT55_9BURK</name>
<feature type="domain" description="GGDEF" evidence="4">
    <location>
        <begin position="492"/>
        <end position="625"/>
    </location>
</feature>
<dbReference type="InterPro" id="IPR000014">
    <property type="entry name" value="PAS"/>
</dbReference>
<dbReference type="SMART" id="SM00267">
    <property type="entry name" value="GGDEF"/>
    <property type="match status" value="1"/>
</dbReference>
<dbReference type="InterPro" id="IPR001633">
    <property type="entry name" value="EAL_dom"/>
</dbReference>
<evidence type="ECO:0000256" key="1">
    <source>
        <dbReference type="SAM" id="Phobius"/>
    </source>
</evidence>
<dbReference type="CDD" id="cd12915">
    <property type="entry name" value="PDC2_DGC_like"/>
    <property type="match status" value="1"/>
</dbReference>
<dbReference type="Gene3D" id="3.30.450.20">
    <property type="entry name" value="PAS domain"/>
    <property type="match status" value="3"/>
</dbReference>
<feature type="domain" description="EAL" evidence="3">
    <location>
        <begin position="633"/>
        <end position="886"/>
    </location>
</feature>
<dbReference type="SUPFAM" id="SSF55073">
    <property type="entry name" value="Nucleotide cyclase"/>
    <property type="match status" value="1"/>
</dbReference>
<dbReference type="Pfam" id="PF00990">
    <property type="entry name" value="GGDEF"/>
    <property type="match status" value="1"/>
</dbReference>
<dbReference type="InterPro" id="IPR052155">
    <property type="entry name" value="Biofilm_reg_signaling"/>
</dbReference>
<dbReference type="PROSITE" id="PS50112">
    <property type="entry name" value="PAS"/>
    <property type="match status" value="1"/>
</dbReference>
<dbReference type="Gene3D" id="3.30.70.270">
    <property type="match status" value="1"/>
</dbReference>
<dbReference type="RefSeq" id="WP_379760616.1">
    <property type="nucleotide sequence ID" value="NZ_JBHSMR010000014.1"/>
</dbReference>
<dbReference type="PROSITE" id="PS50887">
    <property type="entry name" value="GGDEF"/>
    <property type="match status" value="1"/>
</dbReference>
<dbReference type="CDD" id="cd00130">
    <property type="entry name" value="PAS"/>
    <property type="match status" value="1"/>
</dbReference>
<dbReference type="Gene3D" id="3.20.20.450">
    <property type="entry name" value="EAL domain"/>
    <property type="match status" value="1"/>
</dbReference>
<gene>
    <name evidence="5" type="ORF">ACFPQ5_21440</name>
</gene>
<dbReference type="InterPro" id="IPR043128">
    <property type="entry name" value="Rev_trsase/Diguanyl_cyclase"/>
</dbReference>